<proteinExistence type="predicted"/>
<gene>
    <name evidence="1" type="ORF">BD626DRAFT_366889</name>
</gene>
<dbReference type="OrthoDB" id="432970at2759"/>
<sequence>LLSADGLASTMGLIPGEGPQGIDEDVRRELISRQLGGLQQTNPSIRMTTHCEYAAKYLPQTIQKWRGDESVISGPSILLSEISWCPYFMRLAILPENQDFVVLQFKRALLAADAMNNMPSSDVAQILQFLSTLLVVQGPIGISTEDKDAMIPRLRLWKRKFPGVLAGRTAERCLTVV</sequence>
<dbReference type="EMBL" id="VDMD01000001">
    <property type="protein sequence ID" value="TRM69049.1"/>
    <property type="molecule type" value="Genomic_DNA"/>
</dbReference>
<feature type="non-terminal residue" evidence="1">
    <location>
        <position position="177"/>
    </location>
</feature>
<feature type="non-terminal residue" evidence="1">
    <location>
        <position position="1"/>
    </location>
</feature>
<organism evidence="1 2">
    <name type="scientific">Schizophyllum amplum</name>
    <dbReference type="NCBI Taxonomy" id="97359"/>
    <lineage>
        <taxon>Eukaryota</taxon>
        <taxon>Fungi</taxon>
        <taxon>Dikarya</taxon>
        <taxon>Basidiomycota</taxon>
        <taxon>Agaricomycotina</taxon>
        <taxon>Agaricomycetes</taxon>
        <taxon>Agaricomycetidae</taxon>
        <taxon>Agaricales</taxon>
        <taxon>Schizophyllaceae</taxon>
        <taxon>Schizophyllum</taxon>
    </lineage>
</organism>
<dbReference type="Proteomes" id="UP000320762">
    <property type="component" value="Unassembled WGS sequence"/>
</dbReference>
<name>A0A550CW85_9AGAR</name>
<evidence type="ECO:0000313" key="2">
    <source>
        <dbReference type="Proteomes" id="UP000320762"/>
    </source>
</evidence>
<comment type="caution">
    <text evidence="1">The sequence shown here is derived from an EMBL/GenBank/DDBJ whole genome shotgun (WGS) entry which is preliminary data.</text>
</comment>
<accession>A0A550CW85</accession>
<dbReference type="AlphaFoldDB" id="A0A550CW85"/>
<reference evidence="1 2" key="1">
    <citation type="journal article" date="2019" name="New Phytol.">
        <title>Comparative genomics reveals unique wood-decay strategies and fruiting body development in the Schizophyllaceae.</title>
        <authorList>
            <person name="Almasi E."/>
            <person name="Sahu N."/>
            <person name="Krizsan K."/>
            <person name="Balint B."/>
            <person name="Kovacs G.M."/>
            <person name="Kiss B."/>
            <person name="Cseklye J."/>
            <person name="Drula E."/>
            <person name="Henrissat B."/>
            <person name="Nagy I."/>
            <person name="Chovatia M."/>
            <person name="Adam C."/>
            <person name="LaButti K."/>
            <person name="Lipzen A."/>
            <person name="Riley R."/>
            <person name="Grigoriev I.V."/>
            <person name="Nagy L.G."/>
        </authorList>
    </citation>
    <scope>NUCLEOTIDE SEQUENCE [LARGE SCALE GENOMIC DNA]</scope>
    <source>
        <strain evidence="1 2">NL-1724</strain>
    </source>
</reference>
<dbReference type="STRING" id="97359.A0A550CW85"/>
<keyword evidence="2" id="KW-1185">Reference proteome</keyword>
<protein>
    <submittedName>
        <fullName evidence="1">Uncharacterized protein</fullName>
    </submittedName>
</protein>
<evidence type="ECO:0000313" key="1">
    <source>
        <dbReference type="EMBL" id="TRM69049.1"/>
    </source>
</evidence>